<dbReference type="PANTHER" id="PTHR48086:SF7">
    <property type="entry name" value="SODIUM-SOLUTE SYMPORTER-RELATED"/>
    <property type="match status" value="1"/>
</dbReference>
<feature type="transmembrane region" description="Helical" evidence="9">
    <location>
        <begin position="74"/>
        <end position="95"/>
    </location>
</feature>
<dbReference type="Proteomes" id="UP000008367">
    <property type="component" value="Unassembled WGS sequence"/>
</dbReference>
<protein>
    <submittedName>
        <fullName evidence="10">Solute symporter family protein</fullName>
    </submittedName>
</protein>
<feature type="transmembrane region" description="Helical" evidence="9">
    <location>
        <begin position="441"/>
        <end position="461"/>
    </location>
</feature>
<comment type="similarity">
    <text evidence="2 8">Belongs to the sodium:solute symporter (SSF) (TC 2.A.21) family.</text>
</comment>
<evidence type="ECO:0000256" key="2">
    <source>
        <dbReference type="ARBA" id="ARBA00006434"/>
    </source>
</evidence>
<dbReference type="PROSITE" id="PS50283">
    <property type="entry name" value="NA_SOLUT_SYMP_3"/>
    <property type="match status" value="1"/>
</dbReference>
<evidence type="ECO:0000256" key="9">
    <source>
        <dbReference type="SAM" id="Phobius"/>
    </source>
</evidence>
<evidence type="ECO:0000256" key="3">
    <source>
        <dbReference type="ARBA" id="ARBA00022448"/>
    </source>
</evidence>
<keyword evidence="3" id="KW-0813">Transport</keyword>
<keyword evidence="6 9" id="KW-1133">Transmembrane helix</keyword>
<feature type="transmembrane region" description="Helical" evidence="9">
    <location>
        <begin position="263"/>
        <end position="284"/>
    </location>
</feature>
<proteinExistence type="inferred from homology"/>
<keyword evidence="4 9" id="KW-0812">Transmembrane</keyword>
<comment type="subcellular location">
    <subcellularLocation>
        <location evidence="1">Membrane</location>
        <topology evidence="1">Multi-pass membrane protein</topology>
    </subcellularLocation>
</comment>
<evidence type="ECO:0000256" key="4">
    <source>
        <dbReference type="ARBA" id="ARBA00022692"/>
    </source>
</evidence>
<feature type="transmembrane region" description="Helical" evidence="9">
    <location>
        <begin position="6"/>
        <end position="24"/>
    </location>
</feature>
<evidence type="ECO:0000256" key="8">
    <source>
        <dbReference type="RuleBase" id="RU362091"/>
    </source>
</evidence>
<feature type="transmembrane region" description="Helical" evidence="9">
    <location>
        <begin position="44"/>
        <end position="68"/>
    </location>
</feature>
<feature type="transmembrane region" description="Helical" evidence="9">
    <location>
        <begin position="158"/>
        <end position="177"/>
    </location>
</feature>
<reference evidence="10 11" key="1">
    <citation type="submission" date="2012-10" db="EMBL/GenBank/DDBJ databases">
        <title>Genome sequence of Vibrio Cholerae HENC-02.</title>
        <authorList>
            <person name="Eppinger M."/>
            <person name="Hasan N.A."/>
            <person name="Sengamalay N."/>
            <person name="Hine E."/>
            <person name="Su Q."/>
            <person name="Daugherty S.C."/>
            <person name="Young S."/>
            <person name="Sadzewicz L."/>
            <person name="Tallon L."/>
            <person name="Cebula T.A."/>
            <person name="Ravel J."/>
            <person name="Colwell R.R."/>
        </authorList>
    </citation>
    <scope>NUCLEOTIDE SEQUENCE [LARGE SCALE GENOMIC DNA]</scope>
    <source>
        <strain evidence="10 11">HENC-02</strain>
    </source>
</reference>
<dbReference type="GO" id="GO:0005886">
    <property type="term" value="C:plasma membrane"/>
    <property type="evidence" value="ECO:0007669"/>
    <property type="project" value="TreeGrafter"/>
</dbReference>
<feature type="transmembrane region" description="Helical" evidence="9">
    <location>
        <begin position="116"/>
        <end position="138"/>
    </location>
</feature>
<dbReference type="Pfam" id="PF00474">
    <property type="entry name" value="SSF"/>
    <property type="match status" value="1"/>
</dbReference>
<dbReference type="InterPro" id="IPR001734">
    <property type="entry name" value="Na/solute_symporter"/>
</dbReference>
<evidence type="ECO:0000256" key="6">
    <source>
        <dbReference type="ARBA" id="ARBA00022989"/>
    </source>
</evidence>
<accession>A0A454D491</accession>
<dbReference type="STRING" id="669.AL538_26625"/>
<gene>
    <name evidence="10" type="ORF">VCHENC02_1044</name>
</gene>
<feature type="transmembrane region" description="Helical" evidence="9">
    <location>
        <begin position="296"/>
        <end position="319"/>
    </location>
</feature>
<keyword evidence="7 9" id="KW-0472">Membrane</keyword>
<dbReference type="Gene3D" id="1.20.1730.10">
    <property type="entry name" value="Sodium/glucose cotransporter"/>
    <property type="match status" value="1"/>
</dbReference>
<dbReference type="InterPro" id="IPR050277">
    <property type="entry name" value="Sodium:Solute_Symporter"/>
</dbReference>
<feature type="transmembrane region" description="Helical" evidence="9">
    <location>
        <begin position="224"/>
        <end position="242"/>
    </location>
</feature>
<feature type="transmembrane region" description="Helical" evidence="9">
    <location>
        <begin position="408"/>
        <end position="429"/>
    </location>
</feature>
<evidence type="ECO:0000256" key="7">
    <source>
        <dbReference type="ARBA" id="ARBA00023136"/>
    </source>
</evidence>
<evidence type="ECO:0000256" key="1">
    <source>
        <dbReference type="ARBA" id="ARBA00004141"/>
    </source>
</evidence>
<dbReference type="EMBL" id="AJSR01000244">
    <property type="protein sequence ID" value="EKM33518.1"/>
    <property type="molecule type" value="Genomic_DNA"/>
</dbReference>
<name>A0A454D491_VIBHA</name>
<feature type="transmembrane region" description="Helical" evidence="9">
    <location>
        <begin position="184"/>
        <end position="204"/>
    </location>
</feature>
<evidence type="ECO:0000256" key="5">
    <source>
        <dbReference type="ARBA" id="ARBA00022847"/>
    </source>
</evidence>
<comment type="caution">
    <text evidence="10">The sequence shown here is derived from an EMBL/GenBank/DDBJ whole genome shotgun (WGS) entry which is preliminary data.</text>
</comment>
<dbReference type="AlphaFoldDB" id="A0A454D491"/>
<dbReference type="GO" id="GO:0015293">
    <property type="term" value="F:symporter activity"/>
    <property type="evidence" value="ECO:0007669"/>
    <property type="project" value="UniProtKB-KW"/>
</dbReference>
<keyword evidence="5" id="KW-0769">Symport</keyword>
<sequence length="513" mass="54456">MNSTLFLTGFGAYVLFLIWLGWFVSRNQKSGEDFLLGGRGLPLFLVLGTTVATMVGTGSSMGAVGFGYSNGWAGALYGIGGAIGILLLALWFAPVRKLNFMTMSEELAYYVGANRIVKNVVGLLIFIASIGWLGAHILGGGMYLAWIADIELSTAKMIIAAAFTIYVVIGGYTAVVWTDTIQAIILFVGFILMAVLSVQHIGGLDNLYSAMDPEAVSFLAIDKLGLIPAVSLAVVIGVGVLATPSFRQRIYSGKDVSTIRRSFVASGVLYLFFSIIPAVIGMAAHAIDPELNNANFAFPYIAATVLPVGVGLIVLIAGLSATMSSASSDAIAGVSILLRDVYVMFTGRVPNKESMLNYSRLALVVVIGCALLFALTSNDIIGYITKMISTVMSGMFVCGMLGRFWKRYNWQGALATLAGASIASFAVMLSPDLTAFWGNPVIPSCLFALTAGVAVSLVTPANQVSPEMARAILDDERALMEMELSDKGVLEEDASLQNRATATRSIPHFTSLD</sequence>
<feature type="transmembrane region" description="Helical" evidence="9">
    <location>
        <begin position="381"/>
        <end position="401"/>
    </location>
</feature>
<dbReference type="InterPro" id="IPR038377">
    <property type="entry name" value="Na/Glc_symporter_sf"/>
</dbReference>
<feature type="transmembrane region" description="Helical" evidence="9">
    <location>
        <begin position="358"/>
        <end position="375"/>
    </location>
</feature>
<evidence type="ECO:0000313" key="11">
    <source>
        <dbReference type="Proteomes" id="UP000008367"/>
    </source>
</evidence>
<organism evidence="10 11">
    <name type="scientific">Vibrio harveyi</name>
    <name type="common">Beneckea harveyi</name>
    <dbReference type="NCBI Taxonomy" id="669"/>
    <lineage>
        <taxon>Bacteria</taxon>
        <taxon>Pseudomonadati</taxon>
        <taxon>Pseudomonadota</taxon>
        <taxon>Gammaproteobacteria</taxon>
        <taxon>Vibrionales</taxon>
        <taxon>Vibrionaceae</taxon>
        <taxon>Vibrio</taxon>
    </lineage>
</organism>
<dbReference type="CDD" id="cd10322">
    <property type="entry name" value="SLC5sbd"/>
    <property type="match status" value="1"/>
</dbReference>
<evidence type="ECO:0000313" key="10">
    <source>
        <dbReference type="EMBL" id="EKM33518.1"/>
    </source>
</evidence>
<dbReference type="PANTHER" id="PTHR48086">
    <property type="entry name" value="SODIUM/PROLINE SYMPORTER-RELATED"/>
    <property type="match status" value="1"/>
</dbReference>